<dbReference type="AlphaFoldDB" id="A0AAE3RCQ5"/>
<dbReference type="Pfam" id="PF14064">
    <property type="entry name" value="HmuY"/>
    <property type="match status" value="1"/>
</dbReference>
<reference evidence="1" key="1">
    <citation type="submission" date="2023-05" db="EMBL/GenBank/DDBJ databases">
        <authorList>
            <person name="Zhang X."/>
        </authorList>
    </citation>
    <scope>NUCLEOTIDE SEQUENCE</scope>
    <source>
        <strain evidence="1">BD1B2-1</strain>
    </source>
</reference>
<dbReference type="PROSITE" id="PS51257">
    <property type="entry name" value="PROKAR_LIPOPROTEIN"/>
    <property type="match status" value="1"/>
</dbReference>
<dbReference type="EMBL" id="JASJOU010000015">
    <property type="protein sequence ID" value="MDJ1505238.1"/>
    <property type="molecule type" value="Genomic_DNA"/>
</dbReference>
<gene>
    <name evidence="1" type="ORF">QNI22_31575</name>
</gene>
<evidence type="ECO:0000313" key="2">
    <source>
        <dbReference type="Proteomes" id="UP001232063"/>
    </source>
</evidence>
<organism evidence="1 2">
    <name type="scientific">Xanthocytophaga agilis</name>
    <dbReference type="NCBI Taxonomy" id="3048010"/>
    <lineage>
        <taxon>Bacteria</taxon>
        <taxon>Pseudomonadati</taxon>
        <taxon>Bacteroidota</taxon>
        <taxon>Cytophagia</taxon>
        <taxon>Cytophagales</taxon>
        <taxon>Rhodocytophagaceae</taxon>
        <taxon>Xanthocytophaga</taxon>
    </lineage>
</organism>
<dbReference type="RefSeq" id="WP_314517126.1">
    <property type="nucleotide sequence ID" value="NZ_JASJOU010000015.1"/>
</dbReference>
<dbReference type="InterPro" id="IPR025921">
    <property type="entry name" value="HmuY"/>
</dbReference>
<keyword evidence="2" id="KW-1185">Reference proteome</keyword>
<evidence type="ECO:0000313" key="1">
    <source>
        <dbReference type="EMBL" id="MDJ1505238.1"/>
    </source>
</evidence>
<accession>A0AAE3RCQ5</accession>
<comment type="caution">
    <text evidence="1">The sequence shown here is derived from an EMBL/GenBank/DDBJ whole genome shotgun (WGS) entry which is preliminary data.</text>
</comment>
<dbReference type="Proteomes" id="UP001232063">
    <property type="component" value="Unassembled WGS sequence"/>
</dbReference>
<name>A0AAE3RCQ5_9BACT</name>
<protein>
    <submittedName>
        <fullName evidence="1">HmuY family protein</fullName>
    </submittedName>
</protein>
<dbReference type="CDD" id="cd12105">
    <property type="entry name" value="HmuY"/>
    <property type="match status" value="1"/>
</dbReference>
<sequence>MYFLLYKLLPLQHLPVKPICMIGLVLIVAFSSCKKDDATPGTPNYEDGVSTVVYDLAGDTTTTVGGENAQPFKTFYYSLKTSAVFRDTTDLDPKSLSWDLAFTGVYNSIIYPNNGIAASSPGYGGEGKAAIVYYDAAYEDVVLAPDNDYFTNNSLSFIGWDGYPQPYNTGWYFYEINTHIATPIKNRTFVVRTAEGKYAKLEIINIYKGNPAVVTDLNWPTPYFTFRYYVQEDGSRNLYTPPATY</sequence>
<proteinExistence type="predicted"/>